<organism evidence="4 5">
    <name type="scientific">Fibrobacter intestinalis</name>
    <dbReference type="NCBI Taxonomy" id="28122"/>
    <lineage>
        <taxon>Bacteria</taxon>
        <taxon>Pseudomonadati</taxon>
        <taxon>Fibrobacterota</taxon>
        <taxon>Fibrobacteria</taxon>
        <taxon>Fibrobacterales</taxon>
        <taxon>Fibrobacteraceae</taxon>
        <taxon>Fibrobacter</taxon>
    </lineage>
</organism>
<feature type="signal peptide" evidence="3">
    <location>
        <begin position="1"/>
        <end position="19"/>
    </location>
</feature>
<accession>A0A1T4MMU9</accession>
<keyword evidence="1" id="KW-0175">Coiled coil</keyword>
<evidence type="ECO:0000313" key="4">
    <source>
        <dbReference type="EMBL" id="SJZ68167.1"/>
    </source>
</evidence>
<dbReference type="RefSeq" id="WP_143394400.1">
    <property type="nucleotide sequence ID" value="NZ_FUWU01000019.1"/>
</dbReference>
<dbReference type="EMBL" id="FUWU01000019">
    <property type="protein sequence ID" value="SJZ68167.1"/>
    <property type="molecule type" value="Genomic_DNA"/>
</dbReference>
<sequence>MLRKLSMFLVLCVTALSFAQIKPSFQAFNADYLVLDEAVNGYHQFKIRVDYAPWAFVAEGKVKAPQGDVDLLFNSMDNDQLYIEVAYAEAPVGASDGLEYQAGIYDVMIFYSDGTDEFDTKIKDLKVSLLPPIAGDSWATGSLADAQGRRGAPGSVFKDPANSDAIFKASARPLSKAQAQAARKAALEKKKNAAKARRDSIAAAEAEAARAAEAAAAAKAVKKKQAQQTPPVVEAAEDSVPTKTVKRRIIRKKVKKVKAEPVEESEEELSPRERKRQAMQAQQSAPKATATPASTSSDPCDQPGMTPLQKKRCRVNNK</sequence>
<evidence type="ECO:0000313" key="5">
    <source>
        <dbReference type="Proteomes" id="UP000190449"/>
    </source>
</evidence>
<evidence type="ECO:0000256" key="1">
    <source>
        <dbReference type="SAM" id="Coils"/>
    </source>
</evidence>
<evidence type="ECO:0000256" key="3">
    <source>
        <dbReference type="SAM" id="SignalP"/>
    </source>
</evidence>
<name>A0A1T4MMU9_9BACT</name>
<proteinExistence type="predicted"/>
<feature type="chain" id="PRO_5012549531" evidence="3">
    <location>
        <begin position="20"/>
        <end position="318"/>
    </location>
</feature>
<feature type="compositionally biased region" description="Low complexity" evidence="2">
    <location>
        <begin position="280"/>
        <end position="299"/>
    </location>
</feature>
<feature type="region of interest" description="Disordered" evidence="2">
    <location>
        <begin position="223"/>
        <end position="318"/>
    </location>
</feature>
<dbReference type="Proteomes" id="UP000190449">
    <property type="component" value="Unassembled WGS sequence"/>
</dbReference>
<gene>
    <name evidence="4" type="ORF">SAMN02745108_01308</name>
</gene>
<dbReference type="AlphaFoldDB" id="A0A1T4MMU9"/>
<keyword evidence="3" id="KW-0732">Signal</keyword>
<reference evidence="4 5" key="1">
    <citation type="submission" date="2017-02" db="EMBL/GenBank/DDBJ databases">
        <authorList>
            <person name="Peterson S.W."/>
        </authorList>
    </citation>
    <scope>NUCLEOTIDE SEQUENCE [LARGE SCALE GENOMIC DNA]</scope>
    <source>
        <strain evidence="4 5">ATCC 43854</strain>
    </source>
</reference>
<feature type="compositionally biased region" description="Basic residues" evidence="2">
    <location>
        <begin position="309"/>
        <end position="318"/>
    </location>
</feature>
<dbReference type="STRING" id="28122.SAMN02745108_01308"/>
<feature type="compositionally biased region" description="Basic residues" evidence="2">
    <location>
        <begin position="244"/>
        <end position="256"/>
    </location>
</feature>
<feature type="coiled-coil region" evidence="1">
    <location>
        <begin position="176"/>
        <end position="221"/>
    </location>
</feature>
<evidence type="ECO:0000256" key="2">
    <source>
        <dbReference type="SAM" id="MobiDB-lite"/>
    </source>
</evidence>
<protein>
    <submittedName>
        <fullName evidence="4">Uncharacterized protein</fullName>
    </submittedName>
</protein>